<evidence type="ECO:0000313" key="2">
    <source>
        <dbReference type="Proteomes" id="UP000185944"/>
    </source>
</evidence>
<dbReference type="Proteomes" id="UP000185944">
    <property type="component" value="Unassembled WGS sequence"/>
</dbReference>
<protein>
    <submittedName>
        <fullName evidence="1">Uncharacterized protein</fullName>
    </submittedName>
</protein>
<keyword evidence="2" id="KW-1185">Reference proteome</keyword>
<gene>
    <name evidence="1" type="ORF">NEDG_01385</name>
</gene>
<dbReference type="AlphaFoldDB" id="A0A177EDS2"/>
<organism evidence="1 2">
    <name type="scientific">Nematocida displodere</name>
    <dbReference type="NCBI Taxonomy" id="1805483"/>
    <lineage>
        <taxon>Eukaryota</taxon>
        <taxon>Fungi</taxon>
        <taxon>Fungi incertae sedis</taxon>
        <taxon>Microsporidia</taxon>
        <taxon>Nematocida</taxon>
    </lineage>
</organism>
<dbReference type="GeneID" id="93647735"/>
<proteinExistence type="predicted"/>
<comment type="caution">
    <text evidence="1">The sequence shown here is derived from an EMBL/GenBank/DDBJ whole genome shotgun (WGS) entry which is preliminary data.</text>
</comment>
<accession>A0A177EDS2</accession>
<reference evidence="1 2" key="1">
    <citation type="submission" date="2016-02" db="EMBL/GenBank/DDBJ databases">
        <title>Discovery of a natural microsporidian pathogen with a broad tissue tropism in Caenorhabditis elegans.</title>
        <authorList>
            <person name="Luallen R.J."/>
            <person name="Reinke A.W."/>
            <person name="Tong L."/>
            <person name="Botts M.R."/>
            <person name="Felix M.-A."/>
            <person name="Troemel E.R."/>
        </authorList>
    </citation>
    <scope>NUCLEOTIDE SEQUENCE [LARGE SCALE GENOMIC DNA]</scope>
    <source>
        <strain evidence="1 2">JUm2807</strain>
    </source>
</reference>
<sequence length="159" mass="17932">MRHLYQLQERGDISKEGLSPGDIEELRKALVLLGLRLNQWYTGQTLVATSPAIQGTVNDYGIAALDILGTIAASPKGVASTELRMCPITQDLVRDRWIEVRDQRLRLTKRTMIEKAELLSKTCQIDICSFCNILNEEGNLPHERCYDLATTTEPPEHRP</sequence>
<name>A0A177EDS2_9MICR</name>
<dbReference type="VEuPathDB" id="MicrosporidiaDB:NEDG_01385"/>
<dbReference type="EMBL" id="LTDL01000041">
    <property type="protein sequence ID" value="OAG29312.1"/>
    <property type="molecule type" value="Genomic_DNA"/>
</dbReference>
<evidence type="ECO:0000313" key="1">
    <source>
        <dbReference type="EMBL" id="OAG29312.1"/>
    </source>
</evidence>
<dbReference type="RefSeq" id="XP_067543991.1">
    <property type="nucleotide sequence ID" value="XM_067688803.1"/>
</dbReference>
<dbReference type="OrthoDB" id="2192588at2759"/>